<organism evidence="5 6">
    <name type="scientific">Micromonospora polyrhachis</name>
    <dbReference type="NCBI Taxonomy" id="1282883"/>
    <lineage>
        <taxon>Bacteria</taxon>
        <taxon>Bacillati</taxon>
        <taxon>Actinomycetota</taxon>
        <taxon>Actinomycetes</taxon>
        <taxon>Micromonosporales</taxon>
        <taxon>Micromonosporaceae</taxon>
        <taxon>Micromonospora</taxon>
    </lineage>
</organism>
<dbReference type="SUPFAM" id="SSF46689">
    <property type="entry name" value="Homeodomain-like"/>
    <property type="match status" value="1"/>
</dbReference>
<dbReference type="PROSITE" id="PS01124">
    <property type="entry name" value="HTH_ARAC_FAMILY_2"/>
    <property type="match status" value="1"/>
</dbReference>
<sequence>MSDGLGFDLANGDSSLIDEGKAMIYNSWQPFRFLARNPVRGLLIQMPVELLPMPKAATSLFGAALPSQEGLGPLFARYLVELVRHADRYRSTDLPRLSTIAVDLLTAFLHSEHLDDFRSLEETRQRVLRLRIDDFIERRIRNPDLSPQMVALAHGISVRALHRMFENENLTVARWIRHRRLERCRHDLADPLLAHRTLQRIASEWGFTDPAHFSRVFRNAYGISPKDYRATQEPNSRRPSSS</sequence>
<dbReference type="InterPro" id="IPR050204">
    <property type="entry name" value="AraC_XylS_family_regulators"/>
</dbReference>
<dbReference type="Pfam" id="PF14525">
    <property type="entry name" value="AraC_binding_2"/>
    <property type="match status" value="1"/>
</dbReference>
<proteinExistence type="predicted"/>
<dbReference type="GO" id="GO:0043565">
    <property type="term" value="F:sequence-specific DNA binding"/>
    <property type="evidence" value="ECO:0007669"/>
    <property type="project" value="InterPro"/>
</dbReference>
<dbReference type="SMART" id="SM00342">
    <property type="entry name" value="HTH_ARAC"/>
    <property type="match status" value="1"/>
</dbReference>
<dbReference type="PANTHER" id="PTHR46796:SF6">
    <property type="entry name" value="ARAC SUBFAMILY"/>
    <property type="match status" value="1"/>
</dbReference>
<keyword evidence="6" id="KW-1185">Reference proteome</keyword>
<dbReference type="PANTHER" id="PTHR46796">
    <property type="entry name" value="HTH-TYPE TRANSCRIPTIONAL ACTIVATOR RHAS-RELATED"/>
    <property type="match status" value="1"/>
</dbReference>
<evidence type="ECO:0000256" key="2">
    <source>
        <dbReference type="ARBA" id="ARBA00023125"/>
    </source>
</evidence>
<evidence type="ECO:0000256" key="1">
    <source>
        <dbReference type="ARBA" id="ARBA00023015"/>
    </source>
</evidence>
<dbReference type="AlphaFoldDB" id="A0A7W7SP38"/>
<feature type="domain" description="HTH araC/xylS-type" evidence="4">
    <location>
        <begin position="130"/>
        <end position="231"/>
    </location>
</feature>
<keyword evidence="3" id="KW-0804">Transcription</keyword>
<dbReference type="InterPro" id="IPR018060">
    <property type="entry name" value="HTH_AraC"/>
</dbReference>
<keyword evidence="2 5" id="KW-0238">DNA-binding</keyword>
<comment type="caution">
    <text evidence="5">The sequence shown here is derived from an EMBL/GenBank/DDBJ whole genome shotgun (WGS) entry which is preliminary data.</text>
</comment>
<name>A0A7W7SP38_9ACTN</name>
<protein>
    <submittedName>
        <fullName evidence="5">AraC-like DNA-binding protein</fullName>
    </submittedName>
</protein>
<evidence type="ECO:0000313" key="6">
    <source>
        <dbReference type="Proteomes" id="UP000578819"/>
    </source>
</evidence>
<dbReference type="InterPro" id="IPR009057">
    <property type="entry name" value="Homeodomain-like_sf"/>
</dbReference>
<reference evidence="5 6" key="1">
    <citation type="submission" date="2020-08" db="EMBL/GenBank/DDBJ databases">
        <title>Sequencing the genomes of 1000 actinobacteria strains.</title>
        <authorList>
            <person name="Klenk H.-P."/>
        </authorList>
    </citation>
    <scope>NUCLEOTIDE SEQUENCE [LARGE SCALE GENOMIC DNA]</scope>
    <source>
        <strain evidence="5 6">DSM 45886</strain>
    </source>
</reference>
<gene>
    <name evidence="5" type="ORF">FHR38_002112</name>
</gene>
<evidence type="ECO:0000313" key="5">
    <source>
        <dbReference type="EMBL" id="MBB4958379.1"/>
    </source>
</evidence>
<dbReference type="Proteomes" id="UP000578819">
    <property type="component" value="Unassembled WGS sequence"/>
</dbReference>
<dbReference type="InterPro" id="IPR020449">
    <property type="entry name" value="Tscrpt_reg_AraC-type_HTH"/>
</dbReference>
<evidence type="ECO:0000259" key="4">
    <source>
        <dbReference type="PROSITE" id="PS01124"/>
    </source>
</evidence>
<dbReference type="EMBL" id="JACHJW010000001">
    <property type="protein sequence ID" value="MBB4958379.1"/>
    <property type="molecule type" value="Genomic_DNA"/>
</dbReference>
<evidence type="ECO:0000256" key="3">
    <source>
        <dbReference type="ARBA" id="ARBA00023163"/>
    </source>
</evidence>
<dbReference type="GO" id="GO:0003700">
    <property type="term" value="F:DNA-binding transcription factor activity"/>
    <property type="evidence" value="ECO:0007669"/>
    <property type="project" value="InterPro"/>
</dbReference>
<accession>A0A7W7SP38</accession>
<dbReference type="Pfam" id="PF12833">
    <property type="entry name" value="HTH_18"/>
    <property type="match status" value="1"/>
</dbReference>
<dbReference type="Gene3D" id="1.10.10.60">
    <property type="entry name" value="Homeodomain-like"/>
    <property type="match status" value="1"/>
</dbReference>
<keyword evidence="1" id="KW-0805">Transcription regulation</keyword>
<dbReference type="InterPro" id="IPR035418">
    <property type="entry name" value="AraC-bd_2"/>
</dbReference>
<dbReference type="PRINTS" id="PR00032">
    <property type="entry name" value="HTHARAC"/>
</dbReference>